<keyword evidence="5" id="KW-1185">Reference proteome</keyword>
<dbReference type="GO" id="GO:0004540">
    <property type="term" value="F:RNA nuclease activity"/>
    <property type="evidence" value="ECO:0007669"/>
    <property type="project" value="UniProtKB-ARBA"/>
</dbReference>
<dbReference type="EMBL" id="JHEG04000001">
    <property type="protein sequence ID" value="KAF3886105.1"/>
    <property type="molecule type" value="Genomic_DNA"/>
</dbReference>
<dbReference type="InterPro" id="IPR037227">
    <property type="entry name" value="EndoU-like"/>
</dbReference>
<accession>A0A0C1R2Z6</accession>
<keyword evidence="1" id="KW-0378">Hydrolase</keyword>
<dbReference type="GO" id="GO:0016787">
    <property type="term" value="F:hydrolase activity"/>
    <property type="evidence" value="ECO:0007669"/>
    <property type="project" value="UniProtKB-KW"/>
</dbReference>
<reference evidence="3" key="2">
    <citation type="submission" date="2019-11" db="EMBL/GenBank/DDBJ databases">
        <title>Improved Assembly of Tolypothrix boutellei genome.</title>
        <authorList>
            <person name="Sarangi A.N."/>
            <person name="Mukherjee M."/>
            <person name="Ghosh S."/>
            <person name="Singh D."/>
            <person name="Das A."/>
            <person name="Kant S."/>
            <person name="Prusty A."/>
            <person name="Tripathy S."/>
        </authorList>
    </citation>
    <scope>NUCLEOTIDE SEQUENCE</scope>
    <source>
        <strain evidence="3">VB521301</strain>
    </source>
</reference>
<dbReference type="InterPro" id="IPR029501">
    <property type="entry name" value="EndoU_bac"/>
</dbReference>
<evidence type="ECO:0000259" key="2">
    <source>
        <dbReference type="Pfam" id="PF14436"/>
    </source>
</evidence>
<dbReference type="Proteomes" id="UP000029738">
    <property type="component" value="Unassembled WGS sequence"/>
</dbReference>
<evidence type="ECO:0000313" key="3">
    <source>
        <dbReference type="EMBL" id="KAF3886105.1"/>
    </source>
</evidence>
<evidence type="ECO:0000256" key="1">
    <source>
        <dbReference type="ARBA" id="ARBA00022801"/>
    </source>
</evidence>
<dbReference type="OrthoDB" id="570830at2"/>
<name>A0A0C1R2Z6_9CYAN</name>
<protein>
    <submittedName>
        <fullName evidence="3">EndoU domain-containing protein</fullName>
    </submittedName>
</protein>
<dbReference type="AlphaFoldDB" id="A0A0C1R2Z6"/>
<dbReference type="SUPFAM" id="SSF142877">
    <property type="entry name" value="EndoU-like"/>
    <property type="match status" value="1"/>
</dbReference>
<gene>
    <name evidence="4" type="ORF">DA73_0216275</name>
    <name evidence="3" type="ORF">DA73_0400011955</name>
</gene>
<dbReference type="GO" id="GO:0004519">
    <property type="term" value="F:endonuclease activity"/>
    <property type="evidence" value="ECO:0007669"/>
    <property type="project" value="InterPro"/>
</dbReference>
<dbReference type="RefSeq" id="WP_038084350.1">
    <property type="nucleotide sequence ID" value="NZ_JHEG04000001.1"/>
</dbReference>
<dbReference type="STRING" id="1479485.DA73_0216275"/>
<feature type="domain" description="Bacterial EndoU nuclease" evidence="2">
    <location>
        <begin position="170"/>
        <end position="302"/>
    </location>
</feature>
<dbReference type="EMBL" id="JHEG02000048">
    <property type="protein sequence ID" value="KIE10173.1"/>
    <property type="molecule type" value="Genomic_DNA"/>
</dbReference>
<comment type="caution">
    <text evidence="4">The sequence shown here is derived from an EMBL/GenBank/DDBJ whole genome shotgun (WGS) entry which is preliminary data.</text>
</comment>
<proteinExistence type="predicted"/>
<reference evidence="4" key="1">
    <citation type="journal article" date="2015" name="Genome Announc.">
        <title>Draft Genome Sequence of Tolypothrix boutellei Strain VB521301.</title>
        <authorList>
            <person name="Chandrababunaidu M.M."/>
            <person name="Singh D."/>
            <person name="Sen D."/>
            <person name="Bhan S."/>
            <person name="Das S."/>
            <person name="Gupta A."/>
            <person name="Adhikary S.P."/>
            <person name="Tripathy S."/>
        </authorList>
    </citation>
    <scope>NUCLEOTIDE SEQUENCE</scope>
    <source>
        <strain evidence="4">VB521301</strain>
    </source>
</reference>
<evidence type="ECO:0000313" key="5">
    <source>
        <dbReference type="Proteomes" id="UP000029738"/>
    </source>
</evidence>
<evidence type="ECO:0000313" key="4">
    <source>
        <dbReference type="EMBL" id="KIE10173.1"/>
    </source>
</evidence>
<organism evidence="4">
    <name type="scientific">Tolypothrix bouteillei VB521301</name>
    <dbReference type="NCBI Taxonomy" id="1479485"/>
    <lineage>
        <taxon>Bacteria</taxon>
        <taxon>Bacillati</taxon>
        <taxon>Cyanobacteriota</taxon>
        <taxon>Cyanophyceae</taxon>
        <taxon>Nostocales</taxon>
        <taxon>Tolypothrichaceae</taxon>
        <taxon>Tolypothrix</taxon>
    </lineage>
</organism>
<dbReference type="Pfam" id="PF14436">
    <property type="entry name" value="EndoU_bacteria"/>
    <property type="match status" value="1"/>
</dbReference>
<sequence length="312" mass="33234">MSQLVPPLKVMGGAILLLSLFVFKASSATILEEFESGEQGSYVPAEVKLGRGILSSNNTVISHSHPLLTAVPSDSLPFFDNINNPVSGLAVGSPADVTPPPPTLNSFDKAVNNTCGAPGTVVDPSRFQAMMKKNSAVLANIKKFVGGSLVSGRTSNADFLNDLTDVWFKAKAFDHIFCGEPTWGKSIGGLHFVGRYLELQQKGLAGRLANNTSREEVLPNAVYTMGVIIKVGDKTARSPVKGYGYTLNAEEILSIASLAYKKNPNTSSTNKACQLSVTDDGKTFTTVFVTKNGAIRTFFPDASPDNNNPKCL</sequence>